<comment type="caution">
    <text evidence="6">The sequence shown here is derived from an EMBL/GenBank/DDBJ whole genome shotgun (WGS) entry which is preliminary data.</text>
</comment>
<feature type="domain" description="LytR/CpsA/Psr regulator C-terminal" evidence="5">
    <location>
        <begin position="527"/>
        <end position="612"/>
    </location>
</feature>
<dbReference type="RefSeq" id="WP_330135806.1">
    <property type="nucleotide sequence ID" value="NZ_JAUTXY010000013.1"/>
</dbReference>
<keyword evidence="7" id="KW-1185">Reference proteome</keyword>
<dbReference type="Pfam" id="PF03816">
    <property type="entry name" value="LytR_cpsA_psr"/>
    <property type="match status" value="1"/>
</dbReference>
<reference evidence="6 7" key="1">
    <citation type="submission" date="2023-07" db="EMBL/GenBank/DDBJ databases">
        <authorList>
            <person name="Girao M."/>
            <person name="Carvalho M.F."/>
        </authorList>
    </citation>
    <scope>NUCLEOTIDE SEQUENCE [LARGE SCALE GENOMIC DNA]</scope>
    <source>
        <strain evidence="6 7">YIM65754</strain>
    </source>
</reference>
<protein>
    <submittedName>
        <fullName evidence="6">LCP family protein</fullName>
    </submittedName>
</protein>
<evidence type="ECO:0000256" key="3">
    <source>
        <dbReference type="SAM" id="Phobius"/>
    </source>
</evidence>
<dbReference type="InterPro" id="IPR027381">
    <property type="entry name" value="LytR/CpsA/Psr_C"/>
</dbReference>
<dbReference type="Proteomes" id="UP001336020">
    <property type="component" value="Unassembled WGS sequence"/>
</dbReference>
<dbReference type="EMBL" id="JAUTXY010000013">
    <property type="protein sequence ID" value="MEE2060633.1"/>
    <property type="molecule type" value="Genomic_DNA"/>
</dbReference>
<dbReference type="PANTHER" id="PTHR33392">
    <property type="entry name" value="POLYISOPRENYL-TEICHOIC ACID--PEPTIDOGLYCAN TEICHOIC ACID TRANSFERASE TAGU"/>
    <property type="match status" value="1"/>
</dbReference>
<keyword evidence="3" id="KW-1133">Transmembrane helix</keyword>
<feature type="compositionally biased region" description="Pro residues" evidence="2">
    <location>
        <begin position="52"/>
        <end position="69"/>
    </location>
</feature>
<feature type="transmembrane region" description="Helical" evidence="3">
    <location>
        <begin position="165"/>
        <end position="189"/>
    </location>
</feature>
<feature type="domain" description="Cell envelope-related transcriptional attenuator" evidence="4">
    <location>
        <begin position="248"/>
        <end position="412"/>
    </location>
</feature>
<dbReference type="Gene3D" id="3.30.70.2390">
    <property type="match status" value="1"/>
</dbReference>
<accession>A0ABU7LGF3</accession>
<dbReference type="Gene3D" id="3.40.630.190">
    <property type="entry name" value="LCP protein"/>
    <property type="match status" value="1"/>
</dbReference>
<dbReference type="Pfam" id="PF13399">
    <property type="entry name" value="LytR_C"/>
    <property type="match status" value="1"/>
</dbReference>
<comment type="similarity">
    <text evidence="1">Belongs to the LytR/CpsA/Psr (LCP) family.</text>
</comment>
<evidence type="ECO:0000259" key="5">
    <source>
        <dbReference type="Pfam" id="PF13399"/>
    </source>
</evidence>
<feature type="compositionally biased region" description="Low complexity" evidence="2">
    <location>
        <begin position="112"/>
        <end position="123"/>
    </location>
</feature>
<evidence type="ECO:0000259" key="4">
    <source>
        <dbReference type="Pfam" id="PF03816"/>
    </source>
</evidence>
<evidence type="ECO:0000313" key="6">
    <source>
        <dbReference type="EMBL" id="MEE2060633.1"/>
    </source>
</evidence>
<dbReference type="InterPro" id="IPR050922">
    <property type="entry name" value="LytR/CpsA/Psr_CW_biosynth"/>
</dbReference>
<keyword evidence="3" id="KW-0812">Transmembrane</keyword>
<evidence type="ECO:0000313" key="7">
    <source>
        <dbReference type="Proteomes" id="UP001336020"/>
    </source>
</evidence>
<gene>
    <name evidence="6" type="ORF">Q7514_24230</name>
</gene>
<dbReference type="InterPro" id="IPR004474">
    <property type="entry name" value="LytR_CpsA_psr"/>
</dbReference>
<feature type="compositionally biased region" description="Pro residues" evidence="2">
    <location>
        <begin position="76"/>
        <end position="89"/>
    </location>
</feature>
<organism evidence="6 7">
    <name type="scientific">Rhodococcus artemisiae</name>
    <dbReference type="NCBI Taxonomy" id="714159"/>
    <lineage>
        <taxon>Bacteria</taxon>
        <taxon>Bacillati</taxon>
        <taxon>Actinomycetota</taxon>
        <taxon>Actinomycetes</taxon>
        <taxon>Mycobacteriales</taxon>
        <taxon>Nocardiaceae</taxon>
        <taxon>Rhodococcus</taxon>
    </lineage>
</organism>
<evidence type="ECO:0000256" key="1">
    <source>
        <dbReference type="ARBA" id="ARBA00006068"/>
    </source>
</evidence>
<feature type="compositionally biased region" description="Pro residues" evidence="2">
    <location>
        <begin position="99"/>
        <end position="109"/>
    </location>
</feature>
<sequence>MNKVDREKNSPPSTPSSPSTPPPTASPPPSVSRPPAAPRVPDTPPAFRTPQAPSPPPQVSQPPRPPQPRKPTEVSGPPPQAPPQRPSSPPLTAASALPPAHPPAPPPQGRVPTRATPAPAADPARPDTESEHVDDESTATPQAVGSDGLSRLALSKRRKQRKLRLAARVAVSLVSVLALVGTGSVWSYLRATEAGFSQIAALDTESDDIVDPIGQTGDETYLIVGTDTRAGASGEVGAGSIDDAEGSRADVAILVNIPADRSRVVAVSFPRDLDVERPVCLAWDSETGDYSSEVYPAAEGDKLNAVYALGGPKCLVKTIQKMSGLKIGHFVGIDFAGFESMVDEVGGVEVCTPTPLVDGELGTIIDAAGTHLLDGRRALDYVRARKIESEINSDYSRINRQQKFLSSLLRSALSNKVLLDPGKLNGLIGAFTRATFVENVNADSLVKLGRSLQNVDAGAVTFLTTPTAGTTEWGNEIPRLDDIEAIFTAIIDDQPLPGEKRETPAEADPAADPVVAPSLPALDPSWVSVRVSNASGVSGLAAGTAEELAAYGFPIYDVGNYTGISSQTVVRFAPGMEAEAMTVASAFPGAVLQRAADSSLGNVVEVVLGPEFDGTLAYPTPAGSPLGTVTIEEAHDEGAAQLPDDLAVTNAGADPCS</sequence>
<keyword evidence="3" id="KW-0472">Membrane</keyword>
<name>A0ABU7LGF3_9NOCA</name>
<feature type="region of interest" description="Disordered" evidence="2">
    <location>
        <begin position="1"/>
        <end position="152"/>
    </location>
</feature>
<dbReference type="NCBIfam" id="TIGR00350">
    <property type="entry name" value="lytR_cpsA_psr"/>
    <property type="match status" value="1"/>
</dbReference>
<dbReference type="PANTHER" id="PTHR33392:SF6">
    <property type="entry name" value="POLYISOPRENYL-TEICHOIC ACID--PEPTIDOGLYCAN TEICHOIC ACID TRANSFERASE TAGU"/>
    <property type="match status" value="1"/>
</dbReference>
<proteinExistence type="inferred from homology"/>
<feature type="compositionally biased region" description="Pro residues" evidence="2">
    <location>
        <begin position="12"/>
        <end position="44"/>
    </location>
</feature>
<evidence type="ECO:0000256" key="2">
    <source>
        <dbReference type="SAM" id="MobiDB-lite"/>
    </source>
</evidence>